<evidence type="ECO:0000256" key="2">
    <source>
        <dbReference type="SAM" id="MobiDB-lite"/>
    </source>
</evidence>
<feature type="coiled-coil region" evidence="1">
    <location>
        <begin position="499"/>
        <end position="578"/>
    </location>
</feature>
<name>A0A2J7PML2_9NEOP</name>
<evidence type="ECO:0000256" key="1">
    <source>
        <dbReference type="SAM" id="Coils"/>
    </source>
</evidence>
<keyword evidence="4" id="KW-1185">Reference proteome</keyword>
<dbReference type="SUPFAM" id="SSF57997">
    <property type="entry name" value="Tropomyosin"/>
    <property type="match status" value="1"/>
</dbReference>
<evidence type="ECO:0000313" key="3">
    <source>
        <dbReference type="EMBL" id="PNF17571.1"/>
    </source>
</evidence>
<protein>
    <recommendedName>
        <fullName evidence="5">Coiled-coil domain-containing protein 170</fullName>
    </recommendedName>
</protein>
<accession>A0A2J7PML2</accession>
<dbReference type="Gene3D" id="1.10.287.1490">
    <property type="match status" value="1"/>
</dbReference>
<proteinExistence type="predicted"/>
<feature type="region of interest" description="Disordered" evidence="2">
    <location>
        <begin position="677"/>
        <end position="737"/>
    </location>
</feature>
<gene>
    <name evidence="3" type="ORF">B7P43_G15185</name>
</gene>
<dbReference type="PANTHER" id="PTHR18863:SF6">
    <property type="entry name" value="COILED-COIL DOMAIN-CONTAINING PROTEIN 170"/>
    <property type="match status" value="1"/>
</dbReference>
<dbReference type="AlphaFoldDB" id="A0A2J7PML2"/>
<feature type="coiled-coil region" evidence="1">
    <location>
        <begin position="196"/>
        <end position="406"/>
    </location>
</feature>
<comment type="caution">
    <text evidence="3">The sequence shown here is derived from an EMBL/GenBank/DDBJ whole genome shotgun (WGS) entry which is preliminary data.</text>
</comment>
<dbReference type="Proteomes" id="UP000235965">
    <property type="component" value="Unassembled WGS sequence"/>
</dbReference>
<dbReference type="OrthoDB" id="5832575at2759"/>
<dbReference type="InterPro" id="IPR039139">
    <property type="entry name" value="CCDC170-like"/>
</dbReference>
<sequence length="737" mass="84782">MSISLQTEDEVGEMSHDVTTSLRSDIAALQYKRDRLLSELQEMKGQLRSRDQRALELQVETEQLREQAARQNAVIASLKKRIQDLEERERNLIASQGRAEMAMQTLQRENRYQEEKVKDLEKKVHSLELECNSEEAMKEAQRKAMQDLVRRLSSALGTDYSETMLSSPDGLIHKASDLVQETARLRTKSCTVSDTLSAVESELRTCREALERAVADRDSLQRQAATHLLELDRLRQEKESLEMQQRVAERELIDLREKLSIANRSLTSATDNIASQETSICQLREDLKLKEEKLQRLQNELRHLLESLAIQLSSPARFVDTQEGSIKERLREIIQENKDRLTQVENLREKVAVLTQQLNRQCELQEQAKSRVHGLQDDKTLLESRLNKTEAELSAAEASRDGLRRDKATFMAFLERLGRALNMEEISKEVGVDLHTESLLIRAEQLARLESDKLIDKTSAVYQLQRRVRTLREQLQRRDLHLDLLRRKLSLQEENGRVRSLLETEKDEANLRVKKLLKQVDRLQLQLAEAKAHSRDLKTQLADAADYKITALERGRKVEELQKRLVESEMLRTRYNRKVALLKDQVRTTSQTAEQERSLNDHSLQLLRDELASVKQTLSDCQHRENSLLSFRTSVCKLLGMDSGLPDYELIARLQKLVHAHRDFTLVSRRYDDPLLLRNSPPAGGTRTPMMLGPSPGGTRTPRYDDSGFIDPPDLSTLDDSDEVNGIYNKRPIRTST</sequence>
<keyword evidence="1" id="KW-0175">Coiled coil</keyword>
<organism evidence="3 4">
    <name type="scientific">Cryptotermes secundus</name>
    <dbReference type="NCBI Taxonomy" id="105785"/>
    <lineage>
        <taxon>Eukaryota</taxon>
        <taxon>Metazoa</taxon>
        <taxon>Ecdysozoa</taxon>
        <taxon>Arthropoda</taxon>
        <taxon>Hexapoda</taxon>
        <taxon>Insecta</taxon>
        <taxon>Pterygota</taxon>
        <taxon>Neoptera</taxon>
        <taxon>Polyneoptera</taxon>
        <taxon>Dictyoptera</taxon>
        <taxon>Blattodea</taxon>
        <taxon>Blattoidea</taxon>
        <taxon>Termitoidae</taxon>
        <taxon>Kalotermitidae</taxon>
        <taxon>Cryptotermitinae</taxon>
        <taxon>Cryptotermes</taxon>
    </lineage>
</organism>
<feature type="coiled-coil region" evidence="1">
    <location>
        <begin position="26"/>
        <end position="137"/>
    </location>
</feature>
<evidence type="ECO:0000313" key="4">
    <source>
        <dbReference type="Proteomes" id="UP000235965"/>
    </source>
</evidence>
<dbReference type="PANTHER" id="PTHR18863">
    <property type="entry name" value="TSEC-2-RELATED"/>
    <property type="match status" value="1"/>
</dbReference>
<evidence type="ECO:0008006" key="5">
    <source>
        <dbReference type="Google" id="ProtNLM"/>
    </source>
</evidence>
<reference evidence="3 4" key="1">
    <citation type="submission" date="2017-12" db="EMBL/GenBank/DDBJ databases">
        <title>Hemimetabolous genomes reveal molecular basis of termite eusociality.</title>
        <authorList>
            <person name="Harrison M.C."/>
            <person name="Jongepier E."/>
            <person name="Robertson H.M."/>
            <person name="Arning N."/>
            <person name="Bitard-Feildel T."/>
            <person name="Chao H."/>
            <person name="Childers C.P."/>
            <person name="Dinh H."/>
            <person name="Doddapaneni H."/>
            <person name="Dugan S."/>
            <person name="Gowin J."/>
            <person name="Greiner C."/>
            <person name="Han Y."/>
            <person name="Hu H."/>
            <person name="Hughes D.S.T."/>
            <person name="Huylmans A.-K."/>
            <person name="Kemena C."/>
            <person name="Kremer L.P.M."/>
            <person name="Lee S.L."/>
            <person name="Lopez-Ezquerra A."/>
            <person name="Mallet L."/>
            <person name="Monroy-Kuhn J.M."/>
            <person name="Moser A."/>
            <person name="Murali S.C."/>
            <person name="Muzny D.M."/>
            <person name="Otani S."/>
            <person name="Piulachs M.-D."/>
            <person name="Poelchau M."/>
            <person name="Qu J."/>
            <person name="Schaub F."/>
            <person name="Wada-Katsumata A."/>
            <person name="Worley K.C."/>
            <person name="Xie Q."/>
            <person name="Ylla G."/>
            <person name="Poulsen M."/>
            <person name="Gibbs R.A."/>
            <person name="Schal C."/>
            <person name="Richards S."/>
            <person name="Belles X."/>
            <person name="Korb J."/>
            <person name="Bornberg-Bauer E."/>
        </authorList>
    </citation>
    <scope>NUCLEOTIDE SEQUENCE [LARGE SCALE GENOMIC DNA]</scope>
    <source>
        <tissue evidence="3">Whole body</tissue>
    </source>
</reference>
<dbReference type="EMBL" id="NEVH01023983">
    <property type="protein sequence ID" value="PNF17571.1"/>
    <property type="molecule type" value="Genomic_DNA"/>
</dbReference>